<comment type="caution">
    <text evidence="4">The sequence shown here is derived from an EMBL/GenBank/DDBJ whole genome shotgun (WGS) entry which is preliminary data.</text>
</comment>
<proteinExistence type="predicted"/>
<dbReference type="Gene3D" id="3.90.245.10">
    <property type="entry name" value="Ribonucleoside hydrolase-like"/>
    <property type="match status" value="1"/>
</dbReference>
<evidence type="ECO:0000259" key="2">
    <source>
        <dbReference type="Pfam" id="PF07632"/>
    </source>
</evidence>
<dbReference type="InterPro" id="IPR011483">
    <property type="entry name" value="Sde182_NH-like"/>
</dbReference>
<dbReference type="GO" id="GO:0016799">
    <property type="term" value="F:hydrolase activity, hydrolyzing N-glycosyl compounds"/>
    <property type="evidence" value="ECO:0007669"/>
    <property type="project" value="InterPro"/>
</dbReference>
<dbReference type="EMBL" id="WVTB01000049">
    <property type="protein sequence ID" value="KAF3804588.1"/>
    <property type="molecule type" value="Genomic_DNA"/>
</dbReference>
<dbReference type="InterPro" id="IPR048527">
    <property type="entry name" value="Sde182_C"/>
</dbReference>
<dbReference type="RefSeq" id="XP_045263747.1">
    <property type="nucleotide sequence ID" value="XM_045411963.1"/>
</dbReference>
<feature type="domain" description="Cellulose-binding Sde182 C-terminal" evidence="3">
    <location>
        <begin position="388"/>
        <end position="498"/>
    </location>
</feature>
<reference evidence="4" key="2">
    <citation type="submission" date="2020-03" db="EMBL/GenBank/DDBJ databases">
        <authorList>
            <person name="Fu F.-F."/>
            <person name="Chen J."/>
        </authorList>
    </citation>
    <scope>NUCLEOTIDE SEQUENCE</scope>
    <source>
        <strain evidence="4">Lc1</strain>
    </source>
</reference>
<dbReference type="InterPro" id="IPR013783">
    <property type="entry name" value="Ig-like_fold"/>
</dbReference>
<name>A0A8H4FJI2_COLGL</name>
<dbReference type="GeneID" id="69019198"/>
<dbReference type="Pfam" id="PF07632">
    <property type="entry name" value="Sde182_NH-like"/>
    <property type="match status" value="1"/>
</dbReference>
<feature type="chain" id="PRO_5034201780" description="Cellulose-binding protein" evidence="1">
    <location>
        <begin position="26"/>
        <end position="500"/>
    </location>
</feature>
<dbReference type="Pfam" id="PF21027">
    <property type="entry name" value="Sde0182_C"/>
    <property type="match status" value="1"/>
</dbReference>
<dbReference type="InterPro" id="IPR036452">
    <property type="entry name" value="Ribo_hydro-like"/>
</dbReference>
<evidence type="ECO:0000259" key="3">
    <source>
        <dbReference type="Pfam" id="PF21027"/>
    </source>
</evidence>
<evidence type="ECO:0000313" key="5">
    <source>
        <dbReference type="Proteomes" id="UP000613401"/>
    </source>
</evidence>
<evidence type="ECO:0000256" key="1">
    <source>
        <dbReference type="SAM" id="SignalP"/>
    </source>
</evidence>
<sequence length="500" mass="54889">MFRTPLLCLLSAFLWAQDITPTVSAESIQCGNPSSFSKPRVFILSDILNEPDDSMSLVRLLVYSNQIDIRGLCATTSFFLRNTTHPEEMKKIVSAYGMVVGNLNQHVSADFQFKSSDELLSLVASGPTVYGMEALNSTLSEGAKLLIEKLEESSNPLHVSLWGGANTLAQALQHIHAEKSPSDAALLRSRLRVYAISDQDGTGTWIQSQWPDIFYISSMHGFLEFGDATWTGVNTNANGLANTTKITDEWITPNIRVGPLGATYPLIEFNMEGDTPSFLWLIQNGLSATEQPELGGWGGRYSQVVDVDGINWYGNSLDALTLSDGTSYSSIQATIWRWRDAMQDDFAARMQWTLNQSVSAVAHPPLVSVNGSAGPEVLRFDLKANQSIILDGESTCDADHPEVLSQLDFEWFEYPAAQVYPPQPSGLFIQPLASPSGTNGVLSLNEAGFANVTLGSRVEVSVEDSAFTDGKEWQVVLQVRTKKGPHPIRRYKRIIITTKA</sequence>
<accession>A0A8H4FJI2</accession>
<gene>
    <name evidence="4" type="ORF">GCG54_00012075</name>
</gene>
<evidence type="ECO:0008006" key="6">
    <source>
        <dbReference type="Google" id="ProtNLM"/>
    </source>
</evidence>
<dbReference type="Gene3D" id="2.60.40.10">
    <property type="entry name" value="Immunoglobulins"/>
    <property type="match status" value="1"/>
</dbReference>
<feature type="signal peptide" evidence="1">
    <location>
        <begin position="1"/>
        <end position="25"/>
    </location>
</feature>
<reference evidence="4" key="1">
    <citation type="journal article" date="2020" name="Phytopathology">
        <title>Genome sequence and comparative analysis of Colletotrichum gloeosporioides isolated from Liriodendron leaves.</title>
        <authorList>
            <person name="Fu F.F."/>
            <person name="Hao Z."/>
            <person name="Wang P."/>
            <person name="Lu Y."/>
            <person name="Xue L.J."/>
            <person name="Wei G."/>
            <person name="Tian Y."/>
            <person name="Baishi H."/>
            <person name="Xu H."/>
            <person name="Shi J."/>
            <person name="Cheng T."/>
            <person name="Wang G."/>
            <person name="Yi Y."/>
            <person name="Chen J."/>
        </authorList>
    </citation>
    <scope>NUCLEOTIDE SEQUENCE</scope>
    <source>
        <strain evidence="4">Lc1</strain>
    </source>
</reference>
<keyword evidence="5" id="KW-1185">Reference proteome</keyword>
<dbReference type="Proteomes" id="UP000613401">
    <property type="component" value="Unassembled WGS sequence"/>
</dbReference>
<feature type="domain" description="Cellulose-binding Sde182 nucleoside hydrolase-like" evidence="2">
    <location>
        <begin position="40"/>
        <end position="301"/>
    </location>
</feature>
<protein>
    <recommendedName>
        <fullName evidence="6">Cellulose-binding protein</fullName>
    </recommendedName>
</protein>
<organism evidence="4 5">
    <name type="scientific">Colletotrichum gloeosporioides</name>
    <name type="common">Anthracnose fungus</name>
    <name type="synonym">Glomerella cingulata</name>
    <dbReference type="NCBI Taxonomy" id="474922"/>
    <lineage>
        <taxon>Eukaryota</taxon>
        <taxon>Fungi</taxon>
        <taxon>Dikarya</taxon>
        <taxon>Ascomycota</taxon>
        <taxon>Pezizomycotina</taxon>
        <taxon>Sordariomycetes</taxon>
        <taxon>Hypocreomycetidae</taxon>
        <taxon>Glomerellales</taxon>
        <taxon>Glomerellaceae</taxon>
        <taxon>Colletotrichum</taxon>
        <taxon>Colletotrichum gloeosporioides species complex</taxon>
    </lineage>
</organism>
<dbReference type="AlphaFoldDB" id="A0A8H4FJI2"/>
<keyword evidence="1" id="KW-0732">Signal</keyword>
<evidence type="ECO:0000313" key="4">
    <source>
        <dbReference type="EMBL" id="KAF3804588.1"/>
    </source>
</evidence>